<evidence type="ECO:0000256" key="3">
    <source>
        <dbReference type="ARBA" id="ARBA00005790"/>
    </source>
</evidence>
<dbReference type="GO" id="GO:0005829">
    <property type="term" value="C:cytosol"/>
    <property type="evidence" value="ECO:0007669"/>
    <property type="project" value="TreeGrafter"/>
</dbReference>
<dbReference type="GO" id="GO:0004385">
    <property type="term" value="F:GMP kinase activity"/>
    <property type="evidence" value="ECO:0007669"/>
    <property type="project" value="UniProtKB-UniRule"/>
</dbReference>
<comment type="function">
    <text evidence="1 13">Essential for recycling GMP and indirectly, cGMP.</text>
</comment>
<dbReference type="PROSITE" id="PS00856">
    <property type="entry name" value="GUANYLATE_KINASE_1"/>
    <property type="match status" value="1"/>
</dbReference>
<dbReference type="PANTHER" id="PTHR23117">
    <property type="entry name" value="GUANYLATE KINASE-RELATED"/>
    <property type="match status" value="1"/>
</dbReference>
<dbReference type="SMART" id="SM00072">
    <property type="entry name" value="GuKc"/>
    <property type="match status" value="1"/>
</dbReference>
<dbReference type="FunFam" id="3.30.63.10:FF:000002">
    <property type="entry name" value="Guanylate kinase 1"/>
    <property type="match status" value="1"/>
</dbReference>
<evidence type="ECO:0000256" key="7">
    <source>
        <dbReference type="ARBA" id="ARBA00022679"/>
    </source>
</evidence>
<dbReference type="Proteomes" id="UP000591941">
    <property type="component" value="Unassembled WGS sequence"/>
</dbReference>
<dbReference type="HAMAP" id="MF_00328">
    <property type="entry name" value="Guanylate_kinase"/>
    <property type="match status" value="1"/>
</dbReference>
<dbReference type="SUPFAM" id="SSF52540">
    <property type="entry name" value="P-loop containing nucleoside triphosphate hydrolases"/>
    <property type="match status" value="1"/>
</dbReference>
<dbReference type="PANTHER" id="PTHR23117:SF13">
    <property type="entry name" value="GUANYLATE KINASE"/>
    <property type="match status" value="1"/>
</dbReference>
<comment type="similarity">
    <text evidence="3 13">Belongs to the guanylate kinase family.</text>
</comment>
<evidence type="ECO:0000256" key="8">
    <source>
        <dbReference type="ARBA" id="ARBA00022741"/>
    </source>
</evidence>
<feature type="domain" description="Guanylate kinase-like" evidence="14">
    <location>
        <begin position="10"/>
        <end position="188"/>
    </location>
</feature>
<dbReference type="GO" id="GO:0005524">
    <property type="term" value="F:ATP binding"/>
    <property type="evidence" value="ECO:0007669"/>
    <property type="project" value="UniProtKB-UniRule"/>
</dbReference>
<dbReference type="PROSITE" id="PS50052">
    <property type="entry name" value="GUANYLATE_KINASE_2"/>
    <property type="match status" value="1"/>
</dbReference>
<evidence type="ECO:0000256" key="9">
    <source>
        <dbReference type="ARBA" id="ARBA00022777"/>
    </source>
</evidence>
<keyword evidence="7 13" id="KW-0808">Transferase</keyword>
<keyword evidence="16" id="KW-1185">Reference proteome</keyword>
<name>A0A841R091_9FIRM</name>
<dbReference type="NCBIfam" id="TIGR03263">
    <property type="entry name" value="guanyl_kin"/>
    <property type="match status" value="1"/>
</dbReference>
<evidence type="ECO:0000256" key="13">
    <source>
        <dbReference type="HAMAP-Rule" id="MF_00328"/>
    </source>
</evidence>
<feature type="binding site" evidence="13">
    <location>
        <begin position="17"/>
        <end position="24"/>
    </location>
    <ligand>
        <name>ATP</name>
        <dbReference type="ChEBI" id="CHEBI:30616"/>
    </ligand>
</feature>
<keyword evidence="8 13" id="KW-0547">Nucleotide-binding</keyword>
<evidence type="ECO:0000256" key="11">
    <source>
        <dbReference type="ARBA" id="ARBA00030128"/>
    </source>
</evidence>
<evidence type="ECO:0000256" key="2">
    <source>
        <dbReference type="ARBA" id="ARBA00004496"/>
    </source>
</evidence>
<dbReference type="FunFam" id="3.40.50.300:FF:000855">
    <property type="entry name" value="Guanylate kinase"/>
    <property type="match status" value="1"/>
</dbReference>
<evidence type="ECO:0000256" key="10">
    <source>
        <dbReference type="ARBA" id="ARBA00022840"/>
    </source>
</evidence>
<organism evidence="15 16">
    <name type="scientific">Negativicoccus succinicivorans</name>
    <dbReference type="NCBI Taxonomy" id="620903"/>
    <lineage>
        <taxon>Bacteria</taxon>
        <taxon>Bacillati</taxon>
        <taxon>Bacillota</taxon>
        <taxon>Negativicutes</taxon>
        <taxon>Veillonellales</taxon>
        <taxon>Veillonellaceae</taxon>
        <taxon>Negativicoccus</taxon>
    </lineage>
</organism>
<dbReference type="EMBL" id="JACHHI010000001">
    <property type="protein sequence ID" value="MBB6477153.1"/>
    <property type="molecule type" value="Genomic_DNA"/>
</dbReference>
<dbReference type="GeneID" id="93485464"/>
<evidence type="ECO:0000256" key="4">
    <source>
        <dbReference type="ARBA" id="ARBA00012961"/>
    </source>
</evidence>
<sequence>MSAAHKHDEGVLLVVSGPSGAGKGTICDALRRLHPEIRYSISVTTRPQRVGEVDGVNYFFTSVDKFKDMLQQDAFLEYAEVYNNYYGTPRKQVLDLVHEGKTVLLEIDIQGAMQVKKKYPEGIFIYIVPPSLQELSHRLYARDTDSKEVIQMRLAKVISELELAHQYDYIVVNDKLDEAVDKVRAIMVAERCKLSRNKEQIDTIFEKYITREVM</sequence>
<dbReference type="OrthoDB" id="9808150at2"/>
<proteinExistence type="inferred from homology"/>
<comment type="catalytic activity">
    <reaction evidence="12 13">
        <text>GMP + ATP = GDP + ADP</text>
        <dbReference type="Rhea" id="RHEA:20780"/>
        <dbReference type="ChEBI" id="CHEBI:30616"/>
        <dbReference type="ChEBI" id="CHEBI:58115"/>
        <dbReference type="ChEBI" id="CHEBI:58189"/>
        <dbReference type="ChEBI" id="CHEBI:456216"/>
        <dbReference type="EC" id="2.7.4.8"/>
    </reaction>
</comment>
<gene>
    <name evidence="13" type="primary">gmk</name>
    <name evidence="15" type="ORF">HNR45_000175</name>
</gene>
<protein>
    <recommendedName>
        <fullName evidence="5 13">Guanylate kinase</fullName>
        <ecNumber evidence="4 13">2.7.4.8</ecNumber>
    </recommendedName>
    <alternativeName>
        <fullName evidence="11 13">GMP kinase</fullName>
    </alternativeName>
</protein>
<dbReference type="InterPro" id="IPR027417">
    <property type="entry name" value="P-loop_NTPase"/>
</dbReference>
<accession>A0A841R091</accession>
<dbReference type="RefSeq" id="WP_159821957.1">
    <property type="nucleotide sequence ID" value="NZ_CABWNB010000001.1"/>
</dbReference>
<comment type="subcellular location">
    <subcellularLocation>
        <location evidence="2 13">Cytoplasm</location>
    </subcellularLocation>
</comment>
<reference evidence="15 16" key="1">
    <citation type="submission" date="2020-08" db="EMBL/GenBank/DDBJ databases">
        <title>Genomic Encyclopedia of Type Strains, Phase IV (KMG-IV): sequencing the most valuable type-strain genomes for metagenomic binning, comparative biology and taxonomic classification.</title>
        <authorList>
            <person name="Goeker M."/>
        </authorList>
    </citation>
    <scope>NUCLEOTIDE SEQUENCE [LARGE SCALE GENOMIC DNA]</scope>
    <source>
        <strain evidence="15 16">DSM 21255</strain>
    </source>
</reference>
<dbReference type="InterPro" id="IPR008145">
    <property type="entry name" value="GK/Ca_channel_bsu"/>
</dbReference>
<dbReference type="EC" id="2.7.4.8" evidence="4 13"/>
<evidence type="ECO:0000256" key="12">
    <source>
        <dbReference type="ARBA" id="ARBA00048594"/>
    </source>
</evidence>
<evidence type="ECO:0000313" key="16">
    <source>
        <dbReference type="Proteomes" id="UP000591941"/>
    </source>
</evidence>
<dbReference type="Gene3D" id="3.30.63.10">
    <property type="entry name" value="Guanylate Kinase phosphate binding domain"/>
    <property type="match status" value="1"/>
</dbReference>
<evidence type="ECO:0000256" key="6">
    <source>
        <dbReference type="ARBA" id="ARBA00022490"/>
    </source>
</evidence>
<keyword evidence="6 13" id="KW-0963">Cytoplasm</keyword>
<dbReference type="AlphaFoldDB" id="A0A841R091"/>
<dbReference type="Pfam" id="PF00625">
    <property type="entry name" value="Guanylate_kin"/>
    <property type="match status" value="1"/>
</dbReference>
<evidence type="ECO:0000259" key="14">
    <source>
        <dbReference type="PROSITE" id="PS50052"/>
    </source>
</evidence>
<evidence type="ECO:0000256" key="1">
    <source>
        <dbReference type="ARBA" id="ARBA00003531"/>
    </source>
</evidence>
<dbReference type="Gene3D" id="3.40.50.300">
    <property type="entry name" value="P-loop containing nucleotide triphosphate hydrolases"/>
    <property type="match status" value="1"/>
</dbReference>
<dbReference type="InterPro" id="IPR008144">
    <property type="entry name" value="Guanylate_kin-like_dom"/>
</dbReference>
<comment type="caution">
    <text evidence="15">The sequence shown here is derived from an EMBL/GenBank/DDBJ whole genome shotgun (WGS) entry which is preliminary data.</text>
</comment>
<evidence type="ECO:0000256" key="5">
    <source>
        <dbReference type="ARBA" id="ARBA00016296"/>
    </source>
</evidence>
<keyword evidence="10 13" id="KW-0067">ATP-binding</keyword>
<dbReference type="CDD" id="cd00071">
    <property type="entry name" value="GMPK"/>
    <property type="match status" value="1"/>
</dbReference>
<keyword evidence="9 13" id="KW-0418">Kinase</keyword>
<evidence type="ECO:0000313" key="15">
    <source>
        <dbReference type="EMBL" id="MBB6477153.1"/>
    </source>
</evidence>
<dbReference type="InterPro" id="IPR017665">
    <property type="entry name" value="Guanylate_kinase"/>
</dbReference>
<dbReference type="InterPro" id="IPR020590">
    <property type="entry name" value="Guanylate_kinase_CS"/>
</dbReference>